<dbReference type="InParanoid" id="S7XJX1"/>
<dbReference type="Proteomes" id="UP000014978">
    <property type="component" value="Unassembled WGS sequence"/>
</dbReference>
<dbReference type="EMBL" id="ATCN01000293">
    <property type="protein sequence ID" value="EPR79349.1"/>
    <property type="molecule type" value="Genomic_DNA"/>
</dbReference>
<evidence type="ECO:0000313" key="3">
    <source>
        <dbReference type="Proteomes" id="UP000014978"/>
    </source>
</evidence>
<feature type="compositionally biased region" description="Low complexity" evidence="1">
    <location>
        <begin position="37"/>
        <end position="46"/>
    </location>
</feature>
<dbReference type="VEuPathDB" id="MicrosporidiaDB:SLOPH_815"/>
<feature type="region of interest" description="Disordered" evidence="1">
    <location>
        <begin position="17"/>
        <end position="46"/>
    </location>
</feature>
<sequence>VNRNILSESSVEFYKHYRNKDNQDEPVNANNIDGDGDSNIGNSNIDRDNNNINEISNIGNMNVIEDKLKNINITDKEDNNNNNNDNNNDIKDNNNDIKDNHTLNENMKKEEFKDAFEL</sequence>
<reference evidence="3" key="1">
    <citation type="journal article" date="2013" name="PLoS Genet.">
        <title>The genome of Spraguea lophii and the basis of host-microsporidian interactions.</title>
        <authorList>
            <person name="Campbell S.E."/>
            <person name="Williams T.A."/>
            <person name="Yousuf A."/>
            <person name="Soanes D.M."/>
            <person name="Paszkiewicz K.H."/>
            <person name="Williams B.A.P."/>
        </authorList>
    </citation>
    <scope>NUCLEOTIDE SEQUENCE [LARGE SCALE GENOMIC DNA]</scope>
    <source>
        <strain evidence="3">42_110</strain>
    </source>
</reference>
<proteinExistence type="predicted"/>
<protein>
    <submittedName>
        <fullName evidence="2">Uncharacterized protein</fullName>
    </submittedName>
</protein>
<evidence type="ECO:0000256" key="1">
    <source>
        <dbReference type="SAM" id="MobiDB-lite"/>
    </source>
</evidence>
<evidence type="ECO:0000313" key="2">
    <source>
        <dbReference type="EMBL" id="EPR79349.1"/>
    </source>
</evidence>
<dbReference type="HOGENOM" id="CLU_2078759_0_0_1"/>
<comment type="caution">
    <text evidence="2">The sequence shown here is derived from an EMBL/GenBank/DDBJ whole genome shotgun (WGS) entry which is preliminary data.</text>
</comment>
<keyword evidence="3" id="KW-1185">Reference proteome</keyword>
<feature type="non-terminal residue" evidence="2">
    <location>
        <position position="1"/>
    </location>
</feature>
<accession>S7XJX1</accession>
<gene>
    <name evidence="2" type="ORF">SLOPH_815</name>
</gene>
<organism evidence="2 3">
    <name type="scientific">Spraguea lophii (strain 42_110)</name>
    <name type="common">Microsporidian parasite</name>
    <dbReference type="NCBI Taxonomy" id="1358809"/>
    <lineage>
        <taxon>Eukaryota</taxon>
        <taxon>Fungi</taxon>
        <taxon>Fungi incertae sedis</taxon>
        <taxon>Microsporidia</taxon>
        <taxon>Spragueidae</taxon>
        <taxon>Spraguea</taxon>
    </lineage>
</organism>
<dbReference type="AlphaFoldDB" id="S7XJX1"/>
<feature type="region of interest" description="Disordered" evidence="1">
    <location>
        <begin position="74"/>
        <end position="108"/>
    </location>
</feature>
<name>S7XJX1_SPRLO</name>
<feature type="compositionally biased region" description="Basic and acidic residues" evidence="1">
    <location>
        <begin position="88"/>
        <end position="108"/>
    </location>
</feature>